<dbReference type="EMBL" id="KB206629">
    <property type="protein sequence ID" value="ELP89436.1"/>
    <property type="molecule type" value="Genomic_DNA"/>
</dbReference>
<gene>
    <name evidence="1" type="ORF">EIN_390610</name>
</gene>
<evidence type="ECO:0000313" key="2">
    <source>
        <dbReference type="Proteomes" id="UP000014680"/>
    </source>
</evidence>
<dbReference type="Proteomes" id="UP000014680">
    <property type="component" value="Unassembled WGS sequence"/>
</dbReference>
<evidence type="ECO:0000313" key="1">
    <source>
        <dbReference type="EMBL" id="ELP89436.1"/>
    </source>
</evidence>
<reference evidence="1 2" key="1">
    <citation type="submission" date="2012-10" db="EMBL/GenBank/DDBJ databases">
        <authorList>
            <person name="Zafar N."/>
            <person name="Inman J."/>
            <person name="Hall N."/>
            <person name="Lorenzi H."/>
            <person name="Caler E."/>
        </authorList>
    </citation>
    <scope>NUCLEOTIDE SEQUENCE [LARGE SCALE GENOMIC DNA]</scope>
    <source>
        <strain evidence="1 2">IP1</strain>
    </source>
</reference>
<dbReference type="GeneID" id="14888482"/>
<sequence length="226" mass="25612">MQSISGYNPLSAFHAVRLTRTSENEYVINSESEKDQFKTETKAKSYQVEMLKAKRNSKNRDAAQQAFLIGMAASFGYQIDINKLYKKGKTTSQLFTINSISKDNKFLFKTHDVVPEVEDLRDKRRCLDAVTNSTLLDIIIATIGVKVCEKKCRISKYGNSIGMRRIKALRFGGCNFSTKEITEFGNRIHNNILNHMGTKSCIIDDSCNDITAFFRQNNESVSSIVH</sequence>
<dbReference type="VEuPathDB" id="AmoebaDB:EIN_390610"/>
<name>A0A0A1UB60_ENTIV</name>
<proteinExistence type="predicted"/>
<dbReference type="AlphaFoldDB" id="A0A0A1UB60"/>
<dbReference type="OMA" id="NRIHNNI"/>
<accession>A0A0A1UB60</accession>
<protein>
    <submittedName>
        <fullName evidence="1">Uncharacterized protein</fullName>
    </submittedName>
</protein>
<dbReference type="OrthoDB" id="28304at2759"/>
<dbReference type="KEGG" id="eiv:EIN_390610"/>
<dbReference type="RefSeq" id="XP_004256207.1">
    <property type="nucleotide sequence ID" value="XM_004256159.1"/>
</dbReference>
<keyword evidence="2" id="KW-1185">Reference proteome</keyword>
<organism evidence="1 2">
    <name type="scientific">Entamoeba invadens IP1</name>
    <dbReference type="NCBI Taxonomy" id="370355"/>
    <lineage>
        <taxon>Eukaryota</taxon>
        <taxon>Amoebozoa</taxon>
        <taxon>Evosea</taxon>
        <taxon>Archamoebae</taxon>
        <taxon>Mastigamoebida</taxon>
        <taxon>Entamoebidae</taxon>
        <taxon>Entamoeba</taxon>
    </lineage>
</organism>